<dbReference type="Proteomes" id="UP001054945">
    <property type="component" value="Unassembled WGS sequence"/>
</dbReference>
<reference evidence="1 2" key="1">
    <citation type="submission" date="2021-06" db="EMBL/GenBank/DDBJ databases">
        <title>Caerostris extrusa draft genome.</title>
        <authorList>
            <person name="Kono N."/>
            <person name="Arakawa K."/>
        </authorList>
    </citation>
    <scope>NUCLEOTIDE SEQUENCE [LARGE SCALE GENOMIC DNA]</scope>
</reference>
<evidence type="ECO:0000313" key="2">
    <source>
        <dbReference type="Proteomes" id="UP001054945"/>
    </source>
</evidence>
<evidence type="ECO:0000313" key="1">
    <source>
        <dbReference type="EMBL" id="GIY21696.1"/>
    </source>
</evidence>
<sequence>MSKYIANIPDFSSISEQHSFQVYNMSLNLVRNESDPMKFANQLSLASTNLLLYYDLLETNKLISQAALVSIAINKAIFYVTGKFDDKYNLNASDKTKQITRITQAKNPSLKSEIAKFGGSRQDKGSSGSEELLFLTKFYSQVYHHHGYFQKYLTLI</sequence>
<proteinExistence type="predicted"/>
<accession>A0AAV4RLQ6</accession>
<gene>
    <name evidence="1" type="primary">AVEN_194491_1</name>
    <name evidence="1" type="ORF">CEXT_121501</name>
</gene>
<dbReference type="EMBL" id="BPLR01008049">
    <property type="protein sequence ID" value="GIY21696.1"/>
    <property type="molecule type" value="Genomic_DNA"/>
</dbReference>
<name>A0AAV4RLQ6_CAEEX</name>
<protein>
    <submittedName>
        <fullName evidence="1">Uncharacterized protein</fullName>
    </submittedName>
</protein>
<comment type="caution">
    <text evidence="1">The sequence shown here is derived from an EMBL/GenBank/DDBJ whole genome shotgun (WGS) entry which is preliminary data.</text>
</comment>
<keyword evidence="2" id="KW-1185">Reference proteome</keyword>
<dbReference type="AlphaFoldDB" id="A0AAV4RLQ6"/>
<organism evidence="1 2">
    <name type="scientific">Caerostris extrusa</name>
    <name type="common">Bark spider</name>
    <name type="synonym">Caerostris bankana</name>
    <dbReference type="NCBI Taxonomy" id="172846"/>
    <lineage>
        <taxon>Eukaryota</taxon>
        <taxon>Metazoa</taxon>
        <taxon>Ecdysozoa</taxon>
        <taxon>Arthropoda</taxon>
        <taxon>Chelicerata</taxon>
        <taxon>Arachnida</taxon>
        <taxon>Araneae</taxon>
        <taxon>Araneomorphae</taxon>
        <taxon>Entelegynae</taxon>
        <taxon>Araneoidea</taxon>
        <taxon>Araneidae</taxon>
        <taxon>Caerostris</taxon>
    </lineage>
</organism>